<protein>
    <submittedName>
        <fullName evidence="1">Uncharacterized protein</fullName>
    </submittedName>
</protein>
<sequence>MDTRGGWRTPKKIKLLLTKLGKIEDTDKSGLVAVHRLFKLASTDHDEDVTRDRMNLLVNTKVALKRYFEQEGAFGFLKDTSQAKYFLRIQQQGNCFMNAPAVFFAYILQFLDLYEDGVHGAVDVAKFIRRSFTDPELYDYVREGSGGNADAVLKTILKPLLGFDATTTGIRPRNAMQAS</sequence>
<name>A0A9N8DVX2_9STRA</name>
<organism evidence="1 2">
    <name type="scientific">Seminavis robusta</name>
    <dbReference type="NCBI Taxonomy" id="568900"/>
    <lineage>
        <taxon>Eukaryota</taxon>
        <taxon>Sar</taxon>
        <taxon>Stramenopiles</taxon>
        <taxon>Ochrophyta</taxon>
        <taxon>Bacillariophyta</taxon>
        <taxon>Bacillariophyceae</taxon>
        <taxon>Bacillariophycidae</taxon>
        <taxon>Naviculales</taxon>
        <taxon>Naviculaceae</taxon>
        <taxon>Seminavis</taxon>
    </lineage>
</organism>
<comment type="caution">
    <text evidence="1">The sequence shown here is derived from an EMBL/GenBank/DDBJ whole genome shotgun (WGS) entry which is preliminary data.</text>
</comment>
<proteinExistence type="predicted"/>
<gene>
    <name evidence="1" type="ORF">SEMRO_334_G119740.1</name>
</gene>
<dbReference type="AlphaFoldDB" id="A0A9N8DVX2"/>
<evidence type="ECO:0000313" key="1">
    <source>
        <dbReference type="EMBL" id="CAB9508109.1"/>
    </source>
</evidence>
<reference evidence="1" key="1">
    <citation type="submission" date="2020-06" db="EMBL/GenBank/DDBJ databases">
        <authorList>
            <consortium name="Plant Systems Biology data submission"/>
        </authorList>
    </citation>
    <scope>NUCLEOTIDE SEQUENCE</scope>
    <source>
        <strain evidence="1">D6</strain>
    </source>
</reference>
<keyword evidence="2" id="KW-1185">Reference proteome</keyword>
<dbReference type="EMBL" id="CAICTM010000333">
    <property type="protein sequence ID" value="CAB9508109.1"/>
    <property type="molecule type" value="Genomic_DNA"/>
</dbReference>
<accession>A0A9N8DVX2</accession>
<evidence type="ECO:0000313" key="2">
    <source>
        <dbReference type="Proteomes" id="UP001153069"/>
    </source>
</evidence>
<dbReference type="Proteomes" id="UP001153069">
    <property type="component" value="Unassembled WGS sequence"/>
</dbReference>